<dbReference type="RefSeq" id="WP_382414317.1">
    <property type="nucleotide sequence ID" value="NZ_AP031500.1"/>
</dbReference>
<dbReference type="Proteomes" id="UP001595548">
    <property type="component" value="Unassembled WGS sequence"/>
</dbReference>
<dbReference type="InterPro" id="IPR010352">
    <property type="entry name" value="DUF945"/>
</dbReference>
<name>A0ABV7HS86_9GAMM</name>
<accession>A0ABV7HS86</accession>
<dbReference type="EMBL" id="JBHRTL010000004">
    <property type="protein sequence ID" value="MFC3154197.1"/>
    <property type="molecule type" value="Genomic_DNA"/>
</dbReference>
<evidence type="ECO:0000313" key="2">
    <source>
        <dbReference type="Proteomes" id="UP001595548"/>
    </source>
</evidence>
<sequence length="434" mass="47990">MKKIVFVLLGAFAYVGLTYYSGIVGERYIKKQVAMAKKQHPMQGELSVSDYHRGIFKSTFKVNFDNNGEQLQIDSLSLNSDVEVFHGPVIFADGVKFGWFYALSENNKIQSSNSDITQMLTKLFPQGVGHLNMLGTYGGSLDSSWHSGALTYQEDDVFFEVDGITINGKGTFGSQDAKGDLYFGKTQFTSDMAEITATPLEGQWKYTMTAEGVPISSSSATLKKVTFSPGSSKEASLNNVEMMQHQEIDKTYLNSSMKMTVKNFTGPFAAQDLYYELALDKMPMDAMVAWSQLSKEMSAAQENLDFAQFEPKMLEVLAKMAHKDISLTSKFGGKALDGYANANMQLGFDSKIEGSIGSIKEYVAFLKGNMKLIVSEEIVAGTPLQFLITPYVGTYIIQKDNEYIVDAKISEGQLWIADTSFSLKQYLGLGDAYL</sequence>
<dbReference type="Pfam" id="PF06097">
    <property type="entry name" value="DUF945"/>
    <property type="match status" value="1"/>
</dbReference>
<protein>
    <submittedName>
        <fullName evidence="1">DUF945 family protein</fullName>
    </submittedName>
</protein>
<evidence type="ECO:0000313" key="1">
    <source>
        <dbReference type="EMBL" id="MFC3154197.1"/>
    </source>
</evidence>
<comment type="caution">
    <text evidence="1">The sequence shown here is derived from an EMBL/GenBank/DDBJ whole genome shotgun (WGS) entry which is preliminary data.</text>
</comment>
<reference evidence="2" key="1">
    <citation type="journal article" date="2019" name="Int. J. Syst. Evol. Microbiol.">
        <title>The Global Catalogue of Microorganisms (GCM) 10K type strain sequencing project: providing services to taxonomists for standard genome sequencing and annotation.</title>
        <authorList>
            <consortium name="The Broad Institute Genomics Platform"/>
            <consortium name="The Broad Institute Genome Sequencing Center for Infectious Disease"/>
            <person name="Wu L."/>
            <person name="Ma J."/>
        </authorList>
    </citation>
    <scope>NUCLEOTIDE SEQUENCE [LARGE SCALE GENOMIC DNA]</scope>
    <source>
        <strain evidence="2">KCTC 52141</strain>
    </source>
</reference>
<proteinExistence type="predicted"/>
<keyword evidence="2" id="KW-1185">Reference proteome</keyword>
<gene>
    <name evidence="1" type="ORF">ACFOEB_03210</name>
</gene>
<organism evidence="1 2">
    <name type="scientific">Gilvimarinus japonicus</name>
    <dbReference type="NCBI Taxonomy" id="1796469"/>
    <lineage>
        <taxon>Bacteria</taxon>
        <taxon>Pseudomonadati</taxon>
        <taxon>Pseudomonadota</taxon>
        <taxon>Gammaproteobacteria</taxon>
        <taxon>Cellvibrionales</taxon>
        <taxon>Cellvibrionaceae</taxon>
        <taxon>Gilvimarinus</taxon>
    </lineage>
</organism>